<dbReference type="Pfam" id="PF11611">
    <property type="entry name" value="DUF4352"/>
    <property type="match status" value="1"/>
</dbReference>
<sequence length="186" mass="19611">MPEVPPMARLKIRWTMLGIAGALVMICCGGGLVAYVTGDSGDTRAAEEANGRVSVATLGVPVRDGLFEFTVHSVRCGESKVGSDYLSKTAQGQFCLVNLQVKNIGKEARTFDFGNQQAFGEENTKYSSDGAASLYANDQSEAFLNEINPGNAITADVVFDIGKGAKLLAVELHDSAFSGGVKVRLG</sequence>
<keyword evidence="2" id="KW-0812">Transmembrane</keyword>
<evidence type="ECO:0000313" key="4">
    <source>
        <dbReference type="EMBL" id="GIH11091.1"/>
    </source>
</evidence>
<proteinExistence type="predicted"/>
<dbReference type="InterPro" id="IPR029050">
    <property type="entry name" value="Immunoprotect_excell_Ig-like"/>
</dbReference>
<evidence type="ECO:0000313" key="5">
    <source>
        <dbReference type="Proteomes" id="UP000612899"/>
    </source>
</evidence>
<keyword evidence="1" id="KW-0732">Signal</keyword>
<protein>
    <recommendedName>
        <fullName evidence="3">DUF4352 domain-containing protein</fullName>
    </recommendedName>
</protein>
<reference evidence="4" key="1">
    <citation type="submission" date="2021-01" db="EMBL/GenBank/DDBJ databases">
        <title>Whole genome shotgun sequence of Rhizocola hellebori NBRC 109834.</title>
        <authorList>
            <person name="Komaki H."/>
            <person name="Tamura T."/>
        </authorList>
    </citation>
    <scope>NUCLEOTIDE SEQUENCE</scope>
    <source>
        <strain evidence="4">NBRC 109834</strain>
    </source>
</reference>
<dbReference type="AlphaFoldDB" id="A0A8J3QL51"/>
<feature type="domain" description="DUF4352" evidence="3">
    <location>
        <begin position="58"/>
        <end position="180"/>
    </location>
</feature>
<evidence type="ECO:0000256" key="2">
    <source>
        <dbReference type="SAM" id="Phobius"/>
    </source>
</evidence>
<evidence type="ECO:0000259" key="3">
    <source>
        <dbReference type="Pfam" id="PF11611"/>
    </source>
</evidence>
<dbReference type="Proteomes" id="UP000612899">
    <property type="component" value="Unassembled WGS sequence"/>
</dbReference>
<comment type="caution">
    <text evidence="4">The sequence shown here is derived from an EMBL/GenBank/DDBJ whole genome shotgun (WGS) entry which is preliminary data.</text>
</comment>
<dbReference type="EMBL" id="BONY01000119">
    <property type="protein sequence ID" value="GIH11091.1"/>
    <property type="molecule type" value="Genomic_DNA"/>
</dbReference>
<keyword evidence="2" id="KW-1133">Transmembrane helix</keyword>
<dbReference type="Gene3D" id="2.60.40.1240">
    <property type="match status" value="1"/>
</dbReference>
<name>A0A8J3QL51_9ACTN</name>
<keyword evidence="2" id="KW-0472">Membrane</keyword>
<dbReference type="InterPro" id="IPR029051">
    <property type="entry name" value="DUF4352"/>
</dbReference>
<evidence type="ECO:0000256" key="1">
    <source>
        <dbReference type="ARBA" id="ARBA00022729"/>
    </source>
</evidence>
<accession>A0A8J3QL51</accession>
<organism evidence="4 5">
    <name type="scientific">Rhizocola hellebori</name>
    <dbReference type="NCBI Taxonomy" id="1392758"/>
    <lineage>
        <taxon>Bacteria</taxon>
        <taxon>Bacillati</taxon>
        <taxon>Actinomycetota</taxon>
        <taxon>Actinomycetes</taxon>
        <taxon>Micromonosporales</taxon>
        <taxon>Micromonosporaceae</taxon>
        <taxon>Rhizocola</taxon>
    </lineage>
</organism>
<feature type="transmembrane region" description="Helical" evidence="2">
    <location>
        <begin position="12"/>
        <end position="36"/>
    </location>
</feature>
<keyword evidence="5" id="KW-1185">Reference proteome</keyword>
<gene>
    <name evidence="4" type="ORF">Rhe02_91580</name>
</gene>